<gene>
    <name evidence="1" type="ORF">NMA510612_0638</name>
</gene>
<evidence type="ECO:0000313" key="1">
    <source>
        <dbReference type="EMBL" id="AHW74942.1"/>
    </source>
</evidence>
<organism evidence="1 2">
    <name type="scientific">Neisseria meningitidis</name>
    <dbReference type="NCBI Taxonomy" id="487"/>
    <lineage>
        <taxon>Bacteria</taxon>
        <taxon>Pseudomonadati</taxon>
        <taxon>Pseudomonadota</taxon>
        <taxon>Betaproteobacteria</taxon>
        <taxon>Neisseriales</taxon>
        <taxon>Neisseriaceae</taxon>
        <taxon>Neisseria</taxon>
    </lineage>
</organism>
<evidence type="ECO:0000313" key="2">
    <source>
        <dbReference type="Proteomes" id="UP000023582"/>
    </source>
</evidence>
<proteinExistence type="predicted"/>
<dbReference type="Proteomes" id="UP000023582">
    <property type="component" value="Chromosome"/>
</dbReference>
<name>X5F4R2_NEIME</name>
<sequence>MRVGQVFIIGEMPSETGFRRHFCGGFPLRSAVQATYQNM</sequence>
<dbReference type="EMBL" id="CP007524">
    <property type="protein sequence ID" value="AHW74942.1"/>
    <property type="molecule type" value="Genomic_DNA"/>
</dbReference>
<dbReference type="KEGG" id="nmx:NMA510612_0638"/>
<dbReference type="AlphaFoldDB" id="X5F4R2"/>
<protein>
    <submittedName>
        <fullName evidence="1">Uncharacterized protein</fullName>
    </submittedName>
</protein>
<reference evidence="1 2" key="1">
    <citation type="journal article" date="2014" name="Genome Announc.">
        <title>Complete Genome Sequence of Neisseria meningitidis Serogroup A Strain NMA510612, Isolated from a Patient with Bacterial Meningitis in China.</title>
        <authorList>
            <person name="Zhang Y."/>
            <person name="Yang J."/>
            <person name="Xu L."/>
            <person name="Zhu Y."/>
            <person name="Liu B."/>
            <person name="Shao Z."/>
            <person name="Zhang X."/>
            <person name="Jin Q."/>
        </authorList>
    </citation>
    <scope>NUCLEOTIDE SEQUENCE [LARGE SCALE GENOMIC DNA]</scope>
    <source>
        <strain evidence="2">NMA510612</strain>
    </source>
</reference>
<reference evidence="2" key="2">
    <citation type="submission" date="2014-02" db="EMBL/GenBank/DDBJ databases">
        <title>Complete Genome Sequence of Neisseria meningitides, serogroup A strain 510612.</title>
        <authorList>
            <person name="Zhang X."/>
            <person name="Zhang Y."/>
            <person name="Yang J."/>
            <person name="Zhu Y."/>
            <person name="Jin Q."/>
        </authorList>
    </citation>
    <scope>NUCLEOTIDE SEQUENCE</scope>
    <source>
        <strain evidence="2">NMA510612</strain>
    </source>
</reference>
<accession>X5F4R2</accession>